<comment type="caution">
    <text evidence="1">The sequence shown here is derived from an EMBL/GenBank/DDBJ whole genome shotgun (WGS) entry which is preliminary data.</text>
</comment>
<proteinExistence type="predicted"/>
<organism evidence="1 2">
    <name type="scientific">Temnothorax longispinosus</name>
    <dbReference type="NCBI Taxonomy" id="300112"/>
    <lineage>
        <taxon>Eukaryota</taxon>
        <taxon>Metazoa</taxon>
        <taxon>Ecdysozoa</taxon>
        <taxon>Arthropoda</taxon>
        <taxon>Hexapoda</taxon>
        <taxon>Insecta</taxon>
        <taxon>Pterygota</taxon>
        <taxon>Neoptera</taxon>
        <taxon>Endopterygota</taxon>
        <taxon>Hymenoptera</taxon>
        <taxon>Apocrita</taxon>
        <taxon>Aculeata</taxon>
        <taxon>Formicoidea</taxon>
        <taxon>Formicidae</taxon>
        <taxon>Myrmicinae</taxon>
        <taxon>Temnothorax</taxon>
    </lineage>
</organism>
<protein>
    <submittedName>
        <fullName evidence="1">Uncharacterized protein</fullName>
    </submittedName>
</protein>
<evidence type="ECO:0000313" key="1">
    <source>
        <dbReference type="EMBL" id="TGZ32143.1"/>
    </source>
</evidence>
<evidence type="ECO:0000313" key="2">
    <source>
        <dbReference type="Proteomes" id="UP000310200"/>
    </source>
</evidence>
<dbReference type="Proteomes" id="UP000310200">
    <property type="component" value="Unassembled WGS sequence"/>
</dbReference>
<sequence>MPAAPTKRSIDGEIVWYNTMRTVMKRNYSASDASVTQKRRKCVVAVLGTQTTTMTTADDLCTHVGIAHRPWGANYELTSVQFMIPHEPLVKLISPAGGELIPHLRSRLRTPGAQRHCDFTPGLTAPRQDHCAVSVYFLSGGLCDLVGVSMPEQHRRTMRKFREILKTKQIITCGTTNYSGND</sequence>
<accession>A0A4S2JA87</accession>
<dbReference type="EMBL" id="QBLH01003951">
    <property type="protein sequence ID" value="TGZ32143.1"/>
    <property type="molecule type" value="Genomic_DNA"/>
</dbReference>
<name>A0A4S2JA87_9HYME</name>
<reference evidence="1 2" key="1">
    <citation type="journal article" date="2019" name="Philos. Trans. R. Soc. Lond., B, Biol. Sci.">
        <title>Ant behaviour and brain gene expression of defending hosts depend on the ecological success of the intruding social parasite.</title>
        <authorList>
            <person name="Kaur R."/>
            <person name="Stoldt M."/>
            <person name="Jongepier E."/>
            <person name="Feldmeyer B."/>
            <person name="Menzel F."/>
            <person name="Bornberg-Bauer E."/>
            <person name="Foitzik S."/>
        </authorList>
    </citation>
    <scope>NUCLEOTIDE SEQUENCE [LARGE SCALE GENOMIC DNA]</scope>
    <source>
        <tissue evidence="1">Whole body</tissue>
    </source>
</reference>
<dbReference type="AlphaFoldDB" id="A0A4S2JA87"/>
<keyword evidence="2" id="KW-1185">Reference proteome</keyword>
<gene>
    <name evidence="1" type="ORF">DBV15_01019</name>
</gene>